<reference evidence="2" key="1">
    <citation type="submission" date="2015-04" db="EMBL/GenBank/DDBJ databases">
        <authorList>
            <consortium name="Pathogen Informatics"/>
        </authorList>
    </citation>
    <scope>NUCLEOTIDE SEQUENCE [LARGE SCALE GENOMIC DNA]</scope>
    <source>
        <strain evidence="2">8A</strain>
    </source>
</reference>
<feature type="transmembrane region" description="Helical" evidence="1">
    <location>
        <begin position="128"/>
        <end position="145"/>
    </location>
</feature>
<dbReference type="EMBL" id="CVMV01000053">
    <property type="protein sequence ID" value="CRG96042.1"/>
    <property type="molecule type" value="Genomic_DNA"/>
</dbReference>
<comment type="caution">
    <text evidence="2">The sequence shown here is derived from an EMBL/GenBank/DDBJ whole genome shotgun (WGS) entry which is preliminary data.</text>
</comment>
<gene>
    <name evidence="2" type="ORF">PGAL8A_00325600</name>
</gene>
<dbReference type="VEuPathDB" id="PlasmoDB:PGAL8A_00325600"/>
<accession>A0A1J1GU83</accession>
<dbReference type="Proteomes" id="UP000220797">
    <property type="component" value="Unassembled WGS sequence"/>
</dbReference>
<keyword evidence="1" id="KW-0812">Transmembrane</keyword>
<evidence type="ECO:0000256" key="1">
    <source>
        <dbReference type="SAM" id="Phobius"/>
    </source>
</evidence>
<sequence length="185" mass="21772">MNSLFFSIKYLMFAFLILILQYSNNSSFESWNIKKNSEGAFRLKVKRTLSENIFKKSKSESTENLLYAYEKEEINEKQDEKEKDITKSNTQKSIFHSNIIPKSSETKVEISNENSVSKKKVSKCKDKFIRTLAFSLAFLSLPLYLVYLSHMAAFFNWDKHKKTSLIIMSYCILMISFMICLLFRR</sequence>
<proteinExistence type="predicted"/>
<feature type="transmembrane region" description="Helical" evidence="1">
    <location>
        <begin position="6"/>
        <end position="24"/>
    </location>
</feature>
<evidence type="ECO:0000313" key="3">
    <source>
        <dbReference type="Proteomes" id="UP000220797"/>
    </source>
</evidence>
<dbReference type="OMA" id="MISFMIC"/>
<dbReference type="GeneID" id="39731788"/>
<keyword evidence="1" id="KW-0472">Membrane</keyword>
<organism evidence="2 3">
    <name type="scientific">Plasmodium gallinaceum</name>
    <dbReference type="NCBI Taxonomy" id="5849"/>
    <lineage>
        <taxon>Eukaryota</taxon>
        <taxon>Sar</taxon>
        <taxon>Alveolata</taxon>
        <taxon>Apicomplexa</taxon>
        <taxon>Aconoidasida</taxon>
        <taxon>Haemosporida</taxon>
        <taxon>Plasmodiidae</taxon>
        <taxon>Plasmodium</taxon>
        <taxon>Plasmodium (Haemamoeba)</taxon>
    </lineage>
</organism>
<evidence type="ECO:0000313" key="2">
    <source>
        <dbReference type="EMBL" id="CRG96042.1"/>
    </source>
</evidence>
<dbReference type="RefSeq" id="XP_028528850.1">
    <property type="nucleotide sequence ID" value="XM_028672282.1"/>
</dbReference>
<dbReference type="AlphaFoldDB" id="A0A1J1GU83"/>
<keyword evidence="1" id="KW-1133">Transmembrane helix</keyword>
<keyword evidence="3" id="KW-1185">Reference proteome</keyword>
<name>A0A1J1GU83_PLAGA</name>
<protein>
    <recommendedName>
        <fullName evidence="4">Fam-h protein</fullName>
    </recommendedName>
</protein>
<evidence type="ECO:0008006" key="4">
    <source>
        <dbReference type="Google" id="ProtNLM"/>
    </source>
</evidence>
<feature type="transmembrane region" description="Helical" evidence="1">
    <location>
        <begin position="165"/>
        <end position="183"/>
    </location>
</feature>